<dbReference type="InterPro" id="IPR051265">
    <property type="entry name" value="HIBADH-related_NP60_sf"/>
</dbReference>
<keyword evidence="4" id="KW-1185">Reference proteome</keyword>
<evidence type="ECO:0000256" key="1">
    <source>
        <dbReference type="SAM" id="MobiDB-lite"/>
    </source>
</evidence>
<dbReference type="Pfam" id="PF03446">
    <property type="entry name" value="NAD_binding_2"/>
    <property type="match status" value="1"/>
</dbReference>
<dbReference type="InterPro" id="IPR036291">
    <property type="entry name" value="NAD(P)-bd_dom_sf"/>
</dbReference>
<accession>A0A445DC58</accession>
<dbReference type="Gene3D" id="3.40.50.720">
    <property type="entry name" value="NAD(P)-binding Rossmann-like Domain"/>
    <property type="match status" value="1"/>
</dbReference>
<organism evidence="3 4">
    <name type="scientific">Arachis hypogaea</name>
    <name type="common">Peanut</name>
    <dbReference type="NCBI Taxonomy" id="3818"/>
    <lineage>
        <taxon>Eukaryota</taxon>
        <taxon>Viridiplantae</taxon>
        <taxon>Streptophyta</taxon>
        <taxon>Embryophyta</taxon>
        <taxon>Tracheophyta</taxon>
        <taxon>Spermatophyta</taxon>
        <taxon>Magnoliopsida</taxon>
        <taxon>eudicotyledons</taxon>
        <taxon>Gunneridae</taxon>
        <taxon>Pentapetalae</taxon>
        <taxon>rosids</taxon>
        <taxon>fabids</taxon>
        <taxon>Fabales</taxon>
        <taxon>Fabaceae</taxon>
        <taxon>Papilionoideae</taxon>
        <taxon>50 kb inversion clade</taxon>
        <taxon>dalbergioids sensu lato</taxon>
        <taxon>Dalbergieae</taxon>
        <taxon>Pterocarpus clade</taxon>
        <taxon>Arachis</taxon>
    </lineage>
</organism>
<feature type="domain" description="6-phosphogluconate dehydrogenase NADP-binding" evidence="2">
    <location>
        <begin position="77"/>
        <end position="144"/>
    </location>
</feature>
<evidence type="ECO:0000259" key="2">
    <source>
        <dbReference type="Pfam" id="PF03446"/>
    </source>
</evidence>
<dbReference type="STRING" id="3818.A0A445DC58"/>
<feature type="compositionally biased region" description="Basic and acidic residues" evidence="1">
    <location>
        <begin position="49"/>
        <end position="64"/>
    </location>
</feature>
<dbReference type="GO" id="GO:0009507">
    <property type="term" value="C:chloroplast"/>
    <property type="evidence" value="ECO:0007669"/>
    <property type="project" value="TreeGrafter"/>
</dbReference>
<dbReference type="PANTHER" id="PTHR43580:SF2">
    <property type="entry name" value="CYTOKINE-LIKE NUCLEAR FACTOR N-PAC"/>
    <property type="match status" value="1"/>
</dbReference>
<dbReference type="AlphaFoldDB" id="A0A445DC58"/>
<dbReference type="SUPFAM" id="SSF51735">
    <property type="entry name" value="NAD(P)-binding Rossmann-fold domains"/>
    <property type="match status" value="1"/>
</dbReference>
<dbReference type="InterPro" id="IPR006115">
    <property type="entry name" value="6PGDH_NADP-bd"/>
</dbReference>
<dbReference type="Proteomes" id="UP000289738">
    <property type="component" value="Chromosome A04"/>
</dbReference>
<evidence type="ECO:0000313" key="4">
    <source>
        <dbReference type="Proteomes" id="UP000289738"/>
    </source>
</evidence>
<proteinExistence type="predicted"/>
<evidence type="ECO:0000313" key="3">
    <source>
        <dbReference type="EMBL" id="RYR60751.1"/>
    </source>
</evidence>
<gene>
    <name evidence="3" type="ORF">Ahy_A04g017811</name>
</gene>
<reference evidence="3 4" key="1">
    <citation type="submission" date="2019-01" db="EMBL/GenBank/DDBJ databases">
        <title>Sequencing of cultivated peanut Arachis hypogaea provides insights into genome evolution and oil improvement.</title>
        <authorList>
            <person name="Chen X."/>
        </authorList>
    </citation>
    <scope>NUCLEOTIDE SEQUENCE [LARGE SCALE GENOMIC DNA]</scope>
    <source>
        <strain evidence="4">cv. Fuhuasheng</strain>
        <tissue evidence="3">Leaves</tissue>
    </source>
</reference>
<feature type="region of interest" description="Disordered" evidence="1">
    <location>
        <begin position="49"/>
        <end position="73"/>
    </location>
</feature>
<dbReference type="EMBL" id="SDMP01000004">
    <property type="protein sequence ID" value="RYR60751.1"/>
    <property type="molecule type" value="Genomic_DNA"/>
</dbReference>
<dbReference type="GO" id="GO:0050661">
    <property type="term" value="F:NADP binding"/>
    <property type="evidence" value="ECO:0007669"/>
    <property type="project" value="InterPro"/>
</dbReference>
<dbReference type="GO" id="GO:0016616">
    <property type="term" value="F:oxidoreductase activity, acting on the CH-OH group of donors, NAD or NADP as acceptor"/>
    <property type="evidence" value="ECO:0007669"/>
    <property type="project" value="UniProtKB-ARBA"/>
</dbReference>
<protein>
    <recommendedName>
        <fullName evidence="2">6-phosphogluconate dehydrogenase NADP-binding domain-containing protein</fullName>
    </recommendedName>
</protein>
<comment type="caution">
    <text evidence="3">The sequence shown here is derived from an EMBL/GenBank/DDBJ whole genome shotgun (WGS) entry which is preliminary data.</text>
</comment>
<sequence>MANVVQEPGIVSDPTQIDVKLFNRWSFDDVQEIKVLRIRQERELVEGENRRYRQVPEEQEDKARGSSTSSQQQFQIDVACGNHGATNGMALGKGYVNVSTVDVDTSKLISERIKSTGALFLEAPVSGSKKPAEDGQLIFLTAGEGIQAPFHGRSKFYLGDVGNGAAMKLVNMIMGRLTSQRESWVGSKSTSRGSFTGCNQCSNVLNQRPIYDTIALPYCIPSKASGEGFETCTGVSRVCIPIYPIAAAANELYKVAKSYGLMRISQLSLKY</sequence>
<name>A0A445DC58_ARAHY</name>
<dbReference type="PANTHER" id="PTHR43580">
    <property type="entry name" value="OXIDOREDUCTASE GLYR1-RELATED"/>
    <property type="match status" value="1"/>
</dbReference>